<dbReference type="InterPro" id="IPR020846">
    <property type="entry name" value="MFS_dom"/>
</dbReference>
<feature type="transmembrane region" description="Helical" evidence="5">
    <location>
        <begin position="378"/>
        <end position="401"/>
    </location>
</feature>
<dbReference type="SUPFAM" id="SSF103473">
    <property type="entry name" value="MFS general substrate transporter"/>
    <property type="match status" value="1"/>
</dbReference>
<dbReference type="Pfam" id="PF07690">
    <property type="entry name" value="MFS_1"/>
    <property type="match status" value="1"/>
</dbReference>
<dbReference type="Gene3D" id="1.20.1720.10">
    <property type="entry name" value="Multidrug resistance protein D"/>
    <property type="match status" value="1"/>
</dbReference>
<keyword evidence="3 5" id="KW-1133">Transmembrane helix</keyword>
<dbReference type="EMBL" id="FTNI01000015">
    <property type="protein sequence ID" value="SIR79694.1"/>
    <property type="molecule type" value="Genomic_DNA"/>
</dbReference>
<evidence type="ECO:0000256" key="2">
    <source>
        <dbReference type="ARBA" id="ARBA00022692"/>
    </source>
</evidence>
<organism evidence="7 8">
    <name type="scientific">Microbispora rosea</name>
    <dbReference type="NCBI Taxonomy" id="58117"/>
    <lineage>
        <taxon>Bacteria</taxon>
        <taxon>Bacillati</taxon>
        <taxon>Actinomycetota</taxon>
        <taxon>Actinomycetes</taxon>
        <taxon>Streptosporangiales</taxon>
        <taxon>Streptosporangiaceae</taxon>
        <taxon>Microbispora</taxon>
    </lineage>
</organism>
<dbReference type="Gene3D" id="1.20.1250.20">
    <property type="entry name" value="MFS general substrate transporter like domains"/>
    <property type="match status" value="1"/>
</dbReference>
<feature type="transmembrane region" description="Helical" evidence="5">
    <location>
        <begin position="322"/>
        <end position="340"/>
    </location>
</feature>
<reference evidence="8" key="1">
    <citation type="submission" date="2017-01" db="EMBL/GenBank/DDBJ databases">
        <authorList>
            <person name="Varghese N."/>
            <person name="Submissions S."/>
        </authorList>
    </citation>
    <scope>NUCLEOTIDE SEQUENCE [LARGE SCALE GENOMIC DNA]</scope>
    <source>
        <strain evidence="8">ATCC 12950</strain>
    </source>
</reference>
<dbReference type="PRINTS" id="PR01036">
    <property type="entry name" value="TCRTETB"/>
</dbReference>
<keyword evidence="2 5" id="KW-0812">Transmembrane</keyword>
<gene>
    <name evidence="7" type="ORF">SAMN05421833_115205</name>
</gene>
<feature type="transmembrane region" description="Helical" evidence="5">
    <location>
        <begin position="286"/>
        <end position="310"/>
    </location>
</feature>
<dbReference type="GO" id="GO:0005886">
    <property type="term" value="C:plasma membrane"/>
    <property type="evidence" value="ECO:0007669"/>
    <property type="project" value="UniProtKB-SubCell"/>
</dbReference>
<feature type="domain" description="Major facilitator superfamily (MFS) profile" evidence="6">
    <location>
        <begin position="20"/>
        <end position="472"/>
    </location>
</feature>
<proteinExistence type="predicted"/>
<dbReference type="AlphaFoldDB" id="A0A1N7DV31"/>
<evidence type="ECO:0000256" key="4">
    <source>
        <dbReference type="ARBA" id="ARBA00023136"/>
    </source>
</evidence>
<feature type="transmembrane region" description="Helical" evidence="5">
    <location>
        <begin position="179"/>
        <end position="198"/>
    </location>
</feature>
<evidence type="ECO:0000313" key="7">
    <source>
        <dbReference type="EMBL" id="SIR79694.1"/>
    </source>
</evidence>
<feature type="transmembrane region" description="Helical" evidence="5">
    <location>
        <begin position="244"/>
        <end position="265"/>
    </location>
</feature>
<dbReference type="Proteomes" id="UP000186096">
    <property type="component" value="Unassembled WGS sequence"/>
</dbReference>
<feature type="transmembrane region" description="Helical" evidence="5">
    <location>
        <begin position="450"/>
        <end position="471"/>
    </location>
</feature>
<dbReference type="InterPro" id="IPR036259">
    <property type="entry name" value="MFS_trans_sf"/>
</dbReference>
<feature type="transmembrane region" description="Helical" evidence="5">
    <location>
        <begin position="144"/>
        <end position="167"/>
    </location>
</feature>
<dbReference type="PANTHER" id="PTHR42718">
    <property type="entry name" value="MAJOR FACILITATOR SUPERFAMILY MULTIDRUG TRANSPORTER MFSC"/>
    <property type="match status" value="1"/>
</dbReference>
<comment type="subcellular location">
    <subcellularLocation>
        <location evidence="1">Cell membrane</location>
        <topology evidence="1">Multi-pass membrane protein</topology>
    </subcellularLocation>
</comment>
<name>A0A1N7DV31_9ACTN</name>
<keyword evidence="4 5" id="KW-0472">Membrane</keyword>
<dbReference type="PROSITE" id="PS50850">
    <property type="entry name" value="MFS"/>
    <property type="match status" value="1"/>
</dbReference>
<dbReference type="RefSeq" id="WP_076437314.1">
    <property type="nucleotide sequence ID" value="NZ_FTNI01000015.1"/>
</dbReference>
<dbReference type="PANTHER" id="PTHR42718:SF39">
    <property type="entry name" value="ACTINORHODIN TRANSPORTER-RELATED"/>
    <property type="match status" value="1"/>
</dbReference>
<feature type="transmembrane region" description="Helical" evidence="5">
    <location>
        <begin position="21"/>
        <end position="42"/>
    </location>
</feature>
<feature type="transmembrane region" description="Helical" evidence="5">
    <location>
        <begin position="111"/>
        <end position="132"/>
    </location>
</feature>
<feature type="transmembrane region" description="Helical" evidence="5">
    <location>
        <begin position="413"/>
        <end position="438"/>
    </location>
</feature>
<feature type="transmembrane region" description="Helical" evidence="5">
    <location>
        <begin position="86"/>
        <end position="105"/>
    </location>
</feature>
<evidence type="ECO:0000256" key="1">
    <source>
        <dbReference type="ARBA" id="ARBA00004651"/>
    </source>
</evidence>
<feature type="transmembrane region" description="Helical" evidence="5">
    <location>
        <begin position="352"/>
        <end position="372"/>
    </location>
</feature>
<evidence type="ECO:0000259" key="6">
    <source>
        <dbReference type="PROSITE" id="PS50850"/>
    </source>
</evidence>
<dbReference type="CDD" id="cd17321">
    <property type="entry name" value="MFS_MMR_MDR_like"/>
    <property type="match status" value="1"/>
</dbReference>
<dbReference type="InterPro" id="IPR011701">
    <property type="entry name" value="MFS"/>
</dbReference>
<accession>A0A1N7DV31</accession>
<protein>
    <submittedName>
        <fullName evidence="7">Major Facilitator Superfamily protein</fullName>
    </submittedName>
</protein>
<evidence type="ECO:0000256" key="3">
    <source>
        <dbReference type="ARBA" id="ARBA00022989"/>
    </source>
</evidence>
<dbReference type="GO" id="GO:0022857">
    <property type="term" value="F:transmembrane transporter activity"/>
    <property type="evidence" value="ECO:0007669"/>
    <property type="project" value="InterPro"/>
</dbReference>
<feature type="transmembrane region" description="Helical" evidence="5">
    <location>
        <begin position="54"/>
        <end position="74"/>
    </location>
</feature>
<sequence>MTLSHTVRPAPARAGRPWPMLAVLLAGQFMGLLDLYIVNVAIPRIGADLGASGAALQLVVGGYIIAYATLLITGARLGALYGRRRMYVIGVAGFTAGSLLCGLAPDAGTLIAFRFVQGAAAAVMVPQIMSVIQTRFTGRARATALSAYTAVLSAGSVAGLALGGVLVGADLAGTGWRPVFLVNVPVGVLLTLVVPRLVPADAPPDAPSDGARGRRRLDLRGLAVALPATLLVVLPLVLGREAGWPVWTYASLAAGIVLAAVFVVAQRRTAARGGDPLLNLDVLRAAGMPSGLTTLMALMVAYGGFLFTFALHLQGVLGESPLRAGLTFLPMAAAFGLGSFYWRGLPGRIHHLLPPAGLALSVLGTAALAVSVTGGPVMWAALVVYGAGLGVSTSLLTHALVHVPPARAADASGLLTTTMQFGQLGGVAVFGAVFLALADPPRPEAMGATAWWLALAAAAGAAGAVALARAARPRPA</sequence>
<keyword evidence="8" id="KW-1185">Reference proteome</keyword>
<evidence type="ECO:0000256" key="5">
    <source>
        <dbReference type="SAM" id="Phobius"/>
    </source>
</evidence>
<dbReference type="STRING" id="58117.SAMN05421833_115205"/>
<feature type="transmembrane region" description="Helical" evidence="5">
    <location>
        <begin position="219"/>
        <end position="238"/>
    </location>
</feature>
<evidence type="ECO:0000313" key="8">
    <source>
        <dbReference type="Proteomes" id="UP000186096"/>
    </source>
</evidence>